<dbReference type="GO" id="GO:0004316">
    <property type="term" value="F:3-oxoacyl-[acyl-carrier-protein] reductase (NADPH) activity"/>
    <property type="evidence" value="ECO:0007669"/>
    <property type="project" value="UniProtKB-UniRule"/>
</dbReference>
<evidence type="ECO:0000259" key="15">
    <source>
        <dbReference type="SMART" id="SM00822"/>
    </source>
</evidence>
<keyword evidence="10 14" id="KW-0275">Fatty acid biosynthesis</keyword>
<feature type="binding site" evidence="13">
    <location>
        <begin position="60"/>
        <end position="61"/>
    </location>
    <ligand>
        <name>NADP(+)</name>
        <dbReference type="ChEBI" id="CHEBI:58349"/>
    </ligand>
</feature>
<dbReference type="PRINTS" id="PR00080">
    <property type="entry name" value="SDRFAMILY"/>
</dbReference>
<evidence type="ECO:0000256" key="14">
    <source>
        <dbReference type="RuleBase" id="RU366074"/>
    </source>
</evidence>
<dbReference type="STRING" id="306540.SAMN05421839_102152"/>
<feature type="binding site" evidence="13">
    <location>
        <begin position="152"/>
        <end position="156"/>
    </location>
    <ligand>
        <name>NADP(+)</name>
        <dbReference type="ChEBI" id="CHEBI:58349"/>
    </ligand>
</feature>
<dbReference type="CDD" id="cd05333">
    <property type="entry name" value="BKR_SDR_c"/>
    <property type="match status" value="1"/>
</dbReference>
<feature type="domain" description="Ketoreductase" evidence="15">
    <location>
        <begin position="3"/>
        <end position="185"/>
    </location>
</feature>
<evidence type="ECO:0000313" key="19">
    <source>
        <dbReference type="Proteomes" id="UP000321547"/>
    </source>
</evidence>
<organism evidence="17 18">
    <name type="scientific">Halolactibacillus halophilus</name>
    <dbReference type="NCBI Taxonomy" id="306540"/>
    <lineage>
        <taxon>Bacteria</taxon>
        <taxon>Bacillati</taxon>
        <taxon>Bacillota</taxon>
        <taxon>Bacilli</taxon>
        <taxon>Bacillales</taxon>
        <taxon>Bacillaceae</taxon>
        <taxon>Halolactibacillus</taxon>
    </lineage>
</organism>
<keyword evidence="6 14" id="KW-0276">Fatty acid metabolism</keyword>
<sequence length="244" mass="25960">MTKVALITGASRGIGREIALTFAKNGYNVVVNYNGNKEKAIKVKAEVEALNQQALVIQANVADEADVKDMVKKTVDTFGQLDVVVNNAGITRDNLLMRMKEADFDAVIDTNLKGVFLMMKAVARPMMKQKGGAIINLSSIVGLSGNPGQINYVAAKSGVIGMTKSAAKELAAKQIRVNAVAPGFITTDMTEALSDEQKTLLLNQIPLKALGEPKQVADAVYFLASDAASYITGQTLSVDGGMYM</sequence>
<comment type="function">
    <text evidence="1 14">Catalyzes the NADPH-dependent reduction of beta-ketoacyl-ACP substrates to beta-hydroxyacyl-ACP products, the first reductive step in the elongation cycle of fatty acid biosynthesis.</text>
</comment>
<evidence type="ECO:0000256" key="6">
    <source>
        <dbReference type="ARBA" id="ARBA00022832"/>
    </source>
</evidence>
<dbReference type="Pfam" id="PF13561">
    <property type="entry name" value="adh_short_C2"/>
    <property type="match status" value="1"/>
</dbReference>
<dbReference type="NCBIfam" id="NF009466">
    <property type="entry name" value="PRK12826.1-2"/>
    <property type="match status" value="1"/>
</dbReference>
<keyword evidence="8 14" id="KW-0560">Oxidoreductase</keyword>
<evidence type="ECO:0000313" key="18">
    <source>
        <dbReference type="Proteomes" id="UP000242243"/>
    </source>
</evidence>
<feature type="active site" description="Proton acceptor" evidence="12">
    <location>
        <position position="152"/>
    </location>
</feature>
<keyword evidence="7 13" id="KW-0521">NADP</keyword>
<evidence type="ECO:0000313" key="16">
    <source>
        <dbReference type="EMBL" id="GEM00739.1"/>
    </source>
</evidence>
<evidence type="ECO:0000256" key="11">
    <source>
        <dbReference type="ARBA" id="ARBA00048508"/>
    </source>
</evidence>
<evidence type="ECO:0000256" key="2">
    <source>
        <dbReference type="ARBA" id="ARBA00005194"/>
    </source>
</evidence>
<evidence type="ECO:0000256" key="13">
    <source>
        <dbReference type="PIRSR" id="PIRSR611284-2"/>
    </source>
</evidence>
<dbReference type="EC" id="1.1.1.100" evidence="14"/>
<proteinExistence type="inferred from homology"/>
<dbReference type="SUPFAM" id="SSF51735">
    <property type="entry name" value="NAD(P)-binding Rossmann-fold domains"/>
    <property type="match status" value="1"/>
</dbReference>
<accession>A0A1I5LPT5</accession>
<evidence type="ECO:0000256" key="3">
    <source>
        <dbReference type="ARBA" id="ARBA00006484"/>
    </source>
</evidence>
<evidence type="ECO:0000256" key="9">
    <source>
        <dbReference type="ARBA" id="ARBA00023098"/>
    </source>
</evidence>
<gene>
    <name evidence="16" type="primary">fabG</name>
    <name evidence="16" type="ORF">HHA03_02710</name>
    <name evidence="17" type="ORF">SAMN05421839_102152</name>
</gene>
<keyword evidence="5 14" id="KW-0444">Lipid biosynthesis</keyword>
<feature type="binding site" evidence="13">
    <location>
        <position position="87"/>
    </location>
    <ligand>
        <name>NADP(+)</name>
        <dbReference type="ChEBI" id="CHEBI:58349"/>
    </ligand>
</feature>
<dbReference type="Proteomes" id="UP000242243">
    <property type="component" value="Unassembled WGS sequence"/>
</dbReference>
<dbReference type="Proteomes" id="UP000321547">
    <property type="component" value="Unassembled WGS sequence"/>
</dbReference>
<reference evidence="16 19" key="2">
    <citation type="submission" date="2019-07" db="EMBL/GenBank/DDBJ databases">
        <title>Whole genome shotgun sequence of Halolactibacillus halophilus NBRC 100868.</title>
        <authorList>
            <person name="Hosoyama A."/>
            <person name="Uohara A."/>
            <person name="Ohji S."/>
            <person name="Ichikawa N."/>
        </authorList>
    </citation>
    <scope>NUCLEOTIDE SEQUENCE [LARGE SCALE GENOMIC DNA]</scope>
    <source>
        <strain evidence="16 19">NBRC 100868</strain>
    </source>
</reference>
<evidence type="ECO:0000256" key="1">
    <source>
        <dbReference type="ARBA" id="ARBA00002607"/>
    </source>
</evidence>
<dbReference type="PRINTS" id="PR00081">
    <property type="entry name" value="GDHRDH"/>
</dbReference>
<evidence type="ECO:0000256" key="5">
    <source>
        <dbReference type="ARBA" id="ARBA00022516"/>
    </source>
</evidence>
<comment type="similarity">
    <text evidence="3 14">Belongs to the short-chain dehydrogenases/reductases (SDR) family.</text>
</comment>
<dbReference type="FunFam" id="3.40.50.720:FF:000037">
    <property type="entry name" value="3-oxoacyl-[acyl-carrier-protein] reductase FabG"/>
    <property type="match status" value="1"/>
</dbReference>
<evidence type="ECO:0000256" key="4">
    <source>
        <dbReference type="ARBA" id="ARBA00011881"/>
    </source>
</evidence>
<dbReference type="RefSeq" id="WP_089829800.1">
    <property type="nucleotide sequence ID" value="NZ_BJWI01000002.1"/>
</dbReference>
<dbReference type="UniPathway" id="UPA00094"/>
<keyword evidence="9 14" id="KW-0443">Lipid metabolism</keyword>
<dbReference type="InterPro" id="IPR011284">
    <property type="entry name" value="3oxo_ACP_reduc"/>
</dbReference>
<dbReference type="PROSITE" id="PS00061">
    <property type="entry name" value="ADH_SHORT"/>
    <property type="match status" value="1"/>
</dbReference>
<dbReference type="InterPro" id="IPR020904">
    <property type="entry name" value="Sc_DH/Rdtase_CS"/>
</dbReference>
<dbReference type="PANTHER" id="PTHR42879:SF2">
    <property type="entry name" value="3-OXOACYL-[ACYL-CARRIER-PROTEIN] REDUCTASE FABG"/>
    <property type="match status" value="1"/>
</dbReference>
<dbReference type="NCBIfam" id="NF005559">
    <property type="entry name" value="PRK07231.1"/>
    <property type="match status" value="1"/>
</dbReference>
<reference evidence="17 18" key="1">
    <citation type="submission" date="2016-10" db="EMBL/GenBank/DDBJ databases">
        <authorList>
            <person name="de Groot N.N."/>
        </authorList>
    </citation>
    <scope>NUCLEOTIDE SEQUENCE [LARGE SCALE GENOMIC DNA]</scope>
    <source>
        <strain evidence="17 18">DSM 17073</strain>
    </source>
</reference>
<feature type="binding site" evidence="13">
    <location>
        <position position="185"/>
    </location>
    <ligand>
        <name>NADP(+)</name>
        <dbReference type="ChEBI" id="CHEBI:58349"/>
    </ligand>
</feature>
<keyword evidence="19" id="KW-1185">Reference proteome</keyword>
<dbReference type="EMBL" id="BJWI01000002">
    <property type="protein sequence ID" value="GEM00739.1"/>
    <property type="molecule type" value="Genomic_DNA"/>
</dbReference>
<dbReference type="InterPro" id="IPR002347">
    <property type="entry name" value="SDR_fam"/>
</dbReference>
<evidence type="ECO:0000256" key="7">
    <source>
        <dbReference type="ARBA" id="ARBA00022857"/>
    </source>
</evidence>
<protein>
    <recommendedName>
        <fullName evidence="14">3-oxoacyl-[acyl-carrier-protein] reductase</fullName>
        <ecNumber evidence="14">1.1.1.100</ecNumber>
    </recommendedName>
</protein>
<evidence type="ECO:0000256" key="10">
    <source>
        <dbReference type="ARBA" id="ARBA00023160"/>
    </source>
</evidence>
<comment type="subunit">
    <text evidence="4 14">Homotetramer.</text>
</comment>
<dbReference type="InterPro" id="IPR057326">
    <property type="entry name" value="KR_dom"/>
</dbReference>
<dbReference type="NCBIfam" id="TIGR01830">
    <property type="entry name" value="3oxo_ACP_reduc"/>
    <property type="match status" value="1"/>
</dbReference>
<evidence type="ECO:0000313" key="17">
    <source>
        <dbReference type="EMBL" id="SFO98781.1"/>
    </source>
</evidence>
<evidence type="ECO:0000256" key="8">
    <source>
        <dbReference type="ARBA" id="ARBA00023002"/>
    </source>
</evidence>
<comment type="catalytic activity">
    <reaction evidence="11 14">
        <text>a (3R)-hydroxyacyl-[ACP] + NADP(+) = a 3-oxoacyl-[ACP] + NADPH + H(+)</text>
        <dbReference type="Rhea" id="RHEA:17397"/>
        <dbReference type="Rhea" id="RHEA-COMP:9916"/>
        <dbReference type="Rhea" id="RHEA-COMP:9945"/>
        <dbReference type="ChEBI" id="CHEBI:15378"/>
        <dbReference type="ChEBI" id="CHEBI:57783"/>
        <dbReference type="ChEBI" id="CHEBI:58349"/>
        <dbReference type="ChEBI" id="CHEBI:78776"/>
        <dbReference type="ChEBI" id="CHEBI:78827"/>
        <dbReference type="EC" id="1.1.1.100"/>
    </reaction>
</comment>
<dbReference type="InterPro" id="IPR050259">
    <property type="entry name" value="SDR"/>
</dbReference>
<dbReference type="PANTHER" id="PTHR42879">
    <property type="entry name" value="3-OXOACYL-(ACYL-CARRIER-PROTEIN) REDUCTASE"/>
    <property type="match status" value="1"/>
</dbReference>
<dbReference type="GO" id="GO:0006633">
    <property type="term" value="P:fatty acid biosynthetic process"/>
    <property type="evidence" value="ECO:0007669"/>
    <property type="project" value="UniProtKB-UniPathway"/>
</dbReference>
<feature type="binding site" evidence="13">
    <location>
        <begin position="9"/>
        <end position="12"/>
    </location>
    <ligand>
        <name>NADP(+)</name>
        <dbReference type="ChEBI" id="CHEBI:58349"/>
    </ligand>
</feature>
<comment type="pathway">
    <text evidence="2 14">Lipid metabolism; fatty acid biosynthesis.</text>
</comment>
<dbReference type="SMART" id="SM00822">
    <property type="entry name" value="PKS_KR"/>
    <property type="match status" value="1"/>
</dbReference>
<dbReference type="Gene3D" id="3.40.50.720">
    <property type="entry name" value="NAD(P)-binding Rossmann-like Domain"/>
    <property type="match status" value="1"/>
</dbReference>
<dbReference type="NCBIfam" id="NF004199">
    <property type="entry name" value="PRK05653.1-4"/>
    <property type="match status" value="1"/>
</dbReference>
<dbReference type="AlphaFoldDB" id="A0A1I5LPT5"/>
<dbReference type="GO" id="GO:0051287">
    <property type="term" value="F:NAD binding"/>
    <property type="evidence" value="ECO:0007669"/>
    <property type="project" value="UniProtKB-UniRule"/>
</dbReference>
<dbReference type="EMBL" id="FOXC01000002">
    <property type="protein sequence ID" value="SFO98781.1"/>
    <property type="molecule type" value="Genomic_DNA"/>
</dbReference>
<evidence type="ECO:0000256" key="12">
    <source>
        <dbReference type="PIRSR" id="PIRSR611284-1"/>
    </source>
</evidence>
<dbReference type="InterPro" id="IPR036291">
    <property type="entry name" value="NAD(P)-bd_dom_sf"/>
</dbReference>
<dbReference type="OrthoDB" id="9803333at2"/>
<name>A0A1I5LPT5_9BACI</name>